<dbReference type="OrthoDB" id="2908437at2"/>
<sequence>MELTPEIKALIVDEVLTKPEVLALLGLTRQSMHSHLKRGHIQPFKESGNTQLFFKEDVMKFKDSLEEKRKLFRPYDEKE</sequence>
<accession>A0A1B3XMV6</accession>
<dbReference type="KEGG" id="bmur:ABE28_009350"/>
<name>A0A1B3XMV6_9BACI</name>
<dbReference type="RefSeq" id="WP_064466326.1">
    <property type="nucleotide sequence ID" value="NZ_CP017080.1"/>
</dbReference>
<evidence type="ECO:0000313" key="2">
    <source>
        <dbReference type="Proteomes" id="UP000077926"/>
    </source>
</evidence>
<dbReference type="Proteomes" id="UP000077926">
    <property type="component" value="Chromosome"/>
</dbReference>
<organism evidence="1 2">
    <name type="scientific">Peribacillus muralis</name>
    <dbReference type="NCBI Taxonomy" id="264697"/>
    <lineage>
        <taxon>Bacteria</taxon>
        <taxon>Bacillati</taxon>
        <taxon>Bacillota</taxon>
        <taxon>Bacilli</taxon>
        <taxon>Bacillales</taxon>
        <taxon>Bacillaceae</taxon>
        <taxon>Peribacillus</taxon>
    </lineage>
</organism>
<evidence type="ECO:0008006" key="3">
    <source>
        <dbReference type="Google" id="ProtNLM"/>
    </source>
</evidence>
<gene>
    <name evidence="1" type="ORF">ABE28_009350</name>
</gene>
<evidence type="ECO:0000313" key="1">
    <source>
        <dbReference type="EMBL" id="AOH54554.1"/>
    </source>
</evidence>
<dbReference type="AlphaFoldDB" id="A0A1B3XMV6"/>
<dbReference type="EMBL" id="CP017080">
    <property type="protein sequence ID" value="AOH54554.1"/>
    <property type="molecule type" value="Genomic_DNA"/>
</dbReference>
<reference evidence="1 2" key="1">
    <citation type="submission" date="2016-08" db="EMBL/GenBank/DDBJ databases">
        <title>Complete genome sequence of Bacillus muralis G25-68, a strain with toxicity to nematodes.</title>
        <authorList>
            <person name="Zheng Z."/>
        </authorList>
    </citation>
    <scope>NUCLEOTIDE SEQUENCE [LARGE SCALE GENOMIC DNA]</scope>
    <source>
        <strain evidence="1 2">G25-68</strain>
    </source>
</reference>
<proteinExistence type="predicted"/>
<keyword evidence="2" id="KW-1185">Reference proteome</keyword>
<protein>
    <recommendedName>
        <fullName evidence="3">Helix-turn-helix domain-containing protein</fullName>
    </recommendedName>
</protein>